<sequence length="91" mass="10202">MSFNVWTTYYPIGEYEETIGTCLIFSEDDAAPVVHEETGPSEANLFSGKCIIDPNQALRKQVKPIARLHKILKFRLLFDDDAHDGMVGQTG</sequence>
<accession>A0AAV5JYY2</accession>
<comment type="caution">
    <text evidence="2">The sequence shown here is derived from an EMBL/GenBank/DDBJ whole genome shotgun (WGS) entry which is preliminary data.</text>
</comment>
<keyword evidence="3" id="KW-1185">Reference proteome</keyword>
<protein>
    <recommendedName>
        <fullName evidence="1">Transcription factor TFIIIC triple barrel domain-containing protein</fullName>
    </recommendedName>
</protein>
<dbReference type="GO" id="GO:0006383">
    <property type="term" value="P:transcription by RNA polymerase III"/>
    <property type="evidence" value="ECO:0007669"/>
    <property type="project" value="InterPro"/>
</dbReference>
<evidence type="ECO:0000259" key="1">
    <source>
        <dbReference type="Pfam" id="PF10419"/>
    </source>
</evidence>
<dbReference type="GO" id="GO:0000127">
    <property type="term" value="C:transcription factor TFIIIC complex"/>
    <property type="evidence" value="ECO:0007669"/>
    <property type="project" value="TreeGrafter"/>
</dbReference>
<feature type="domain" description="Transcription factor TFIIIC triple barrel" evidence="1">
    <location>
        <begin position="13"/>
        <end position="77"/>
    </location>
</feature>
<organism evidence="2 3">
    <name type="scientific">Rubroshorea leprosula</name>
    <dbReference type="NCBI Taxonomy" id="152421"/>
    <lineage>
        <taxon>Eukaryota</taxon>
        <taxon>Viridiplantae</taxon>
        <taxon>Streptophyta</taxon>
        <taxon>Embryophyta</taxon>
        <taxon>Tracheophyta</taxon>
        <taxon>Spermatophyta</taxon>
        <taxon>Magnoliopsida</taxon>
        <taxon>eudicotyledons</taxon>
        <taxon>Gunneridae</taxon>
        <taxon>Pentapetalae</taxon>
        <taxon>rosids</taxon>
        <taxon>malvids</taxon>
        <taxon>Malvales</taxon>
        <taxon>Dipterocarpaceae</taxon>
        <taxon>Rubroshorea</taxon>
    </lineage>
</organism>
<dbReference type="Proteomes" id="UP001054252">
    <property type="component" value="Unassembled WGS sequence"/>
</dbReference>
<proteinExistence type="predicted"/>
<dbReference type="AlphaFoldDB" id="A0AAV5JYY2"/>
<evidence type="ECO:0000313" key="3">
    <source>
        <dbReference type="Proteomes" id="UP001054252"/>
    </source>
</evidence>
<dbReference type="InterPro" id="IPR042771">
    <property type="entry name" value="GTF3C6-like"/>
</dbReference>
<dbReference type="EMBL" id="BPVZ01000044">
    <property type="protein sequence ID" value="GKV15915.1"/>
    <property type="molecule type" value="Genomic_DNA"/>
</dbReference>
<reference evidence="2 3" key="1">
    <citation type="journal article" date="2021" name="Commun. Biol.">
        <title>The genome of Shorea leprosula (Dipterocarpaceae) highlights the ecological relevance of drought in aseasonal tropical rainforests.</title>
        <authorList>
            <person name="Ng K.K.S."/>
            <person name="Kobayashi M.J."/>
            <person name="Fawcett J.A."/>
            <person name="Hatakeyama M."/>
            <person name="Paape T."/>
            <person name="Ng C.H."/>
            <person name="Ang C.C."/>
            <person name="Tnah L.H."/>
            <person name="Lee C.T."/>
            <person name="Nishiyama T."/>
            <person name="Sese J."/>
            <person name="O'Brien M.J."/>
            <person name="Copetti D."/>
            <person name="Mohd Noor M.I."/>
            <person name="Ong R.C."/>
            <person name="Putra M."/>
            <person name="Sireger I.Z."/>
            <person name="Indrioko S."/>
            <person name="Kosugi Y."/>
            <person name="Izuno A."/>
            <person name="Isagi Y."/>
            <person name="Lee S.L."/>
            <person name="Shimizu K.K."/>
        </authorList>
    </citation>
    <scope>NUCLEOTIDE SEQUENCE [LARGE SCALE GENOMIC DNA]</scope>
    <source>
        <strain evidence="2">214</strain>
    </source>
</reference>
<gene>
    <name evidence="2" type="ORF">SLEP1_g26647</name>
</gene>
<dbReference type="Pfam" id="PF10419">
    <property type="entry name" value="TFIIIC_sub6"/>
    <property type="match status" value="1"/>
</dbReference>
<dbReference type="PANTHER" id="PTHR21860">
    <property type="entry name" value="TRANSCRIPTION INITIATION FACTOR IIIC TFIIIC , POLYPEPTIDE 6-RELATED"/>
    <property type="match status" value="1"/>
</dbReference>
<dbReference type="PANTHER" id="PTHR21860:SF2">
    <property type="entry name" value="GENERAL TRANSCRIPTION FACTOR 3C POLYPEPTIDE 6"/>
    <property type="match status" value="1"/>
</dbReference>
<name>A0AAV5JYY2_9ROSI</name>
<evidence type="ECO:0000313" key="2">
    <source>
        <dbReference type="EMBL" id="GKV15915.1"/>
    </source>
</evidence>
<dbReference type="InterPro" id="IPR019481">
    <property type="entry name" value="TFIIIC_triple_barrel"/>
</dbReference>